<keyword evidence="2" id="KW-1185">Reference proteome</keyword>
<evidence type="ECO:0000313" key="1">
    <source>
        <dbReference type="EMBL" id="MFD0964633.1"/>
    </source>
</evidence>
<gene>
    <name evidence="1" type="ORF">ACFQ1O_11515</name>
</gene>
<dbReference type="Proteomes" id="UP001596997">
    <property type="component" value="Unassembled WGS sequence"/>
</dbReference>
<comment type="caution">
    <text evidence="1">The sequence shown here is derived from an EMBL/GenBank/DDBJ whole genome shotgun (WGS) entry which is preliminary data.</text>
</comment>
<organism evidence="1 2">
    <name type="scientific">Pseudofulvibacter geojedonensis</name>
    <dbReference type="NCBI Taxonomy" id="1123758"/>
    <lineage>
        <taxon>Bacteria</taxon>
        <taxon>Pseudomonadati</taxon>
        <taxon>Bacteroidota</taxon>
        <taxon>Flavobacteriia</taxon>
        <taxon>Flavobacteriales</taxon>
        <taxon>Flavobacteriaceae</taxon>
        <taxon>Pseudofulvibacter</taxon>
    </lineage>
</organism>
<name>A0ABW3I420_9FLAO</name>
<accession>A0ABW3I420</accession>
<dbReference type="EMBL" id="JBHTJM010000009">
    <property type="protein sequence ID" value="MFD0964633.1"/>
    <property type="molecule type" value="Genomic_DNA"/>
</dbReference>
<dbReference type="RefSeq" id="WP_377716173.1">
    <property type="nucleotide sequence ID" value="NZ_JBHTJM010000009.1"/>
</dbReference>
<reference evidence="2" key="1">
    <citation type="journal article" date="2019" name="Int. J. Syst. Evol. Microbiol.">
        <title>The Global Catalogue of Microorganisms (GCM) 10K type strain sequencing project: providing services to taxonomists for standard genome sequencing and annotation.</title>
        <authorList>
            <consortium name="The Broad Institute Genomics Platform"/>
            <consortium name="The Broad Institute Genome Sequencing Center for Infectious Disease"/>
            <person name="Wu L."/>
            <person name="Ma J."/>
        </authorList>
    </citation>
    <scope>NUCLEOTIDE SEQUENCE [LARGE SCALE GENOMIC DNA]</scope>
    <source>
        <strain evidence="2">CCUG 62114</strain>
    </source>
</reference>
<proteinExistence type="predicted"/>
<evidence type="ECO:0000313" key="2">
    <source>
        <dbReference type="Proteomes" id="UP001596997"/>
    </source>
</evidence>
<protein>
    <submittedName>
        <fullName evidence="1">Uncharacterized protein</fullName>
    </submittedName>
</protein>
<sequence length="92" mass="10274">MNHQALLDKQIHILSSSNSIDEKRGLGAEILELFKEASSSVEIPVAVKLNAMLALREAIDEFIIHDNTVSRTALENNYQYISNLLYNSEEAA</sequence>